<dbReference type="eggNOG" id="COG1404">
    <property type="taxonomic scope" value="Bacteria"/>
</dbReference>
<reference evidence="8 9" key="1">
    <citation type="journal article" date="2011" name="Stand. Genomic Sci.">
        <title>Complete genome sequence of Haliscomenobacter hydrossis type strain (O).</title>
        <authorList>
            <consortium name="US DOE Joint Genome Institute (JGI-PGF)"/>
            <person name="Daligault H."/>
            <person name="Lapidus A."/>
            <person name="Zeytun A."/>
            <person name="Nolan M."/>
            <person name="Lucas S."/>
            <person name="Del Rio T.G."/>
            <person name="Tice H."/>
            <person name="Cheng J.F."/>
            <person name="Tapia R."/>
            <person name="Han C."/>
            <person name="Goodwin L."/>
            <person name="Pitluck S."/>
            <person name="Liolios K."/>
            <person name="Pagani I."/>
            <person name="Ivanova N."/>
            <person name="Huntemann M."/>
            <person name="Mavromatis K."/>
            <person name="Mikhailova N."/>
            <person name="Pati A."/>
            <person name="Chen A."/>
            <person name="Palaniappan K."/>
            <person name="Land M."/>
            <person name="Hauser L."/>
            <person name="Brambilla E.M."/>
            <person name="Rohde M."/>
            <person name="Verbarg S."/>
            <person name="Goker M."/>
            <person name="Bristow J."/>
            <person name="Eisen J.A."/>
            <person name="Markowitz V."/>
            <person name="Hugenholtz P."/>
            <person name="Kyrpides N.C."/>
            <person name="Klenk H.P."/>
            <person name="Woyke T."/>
        </authorList>
    </citation>
    <scope>NUCLEOTIDE SEQUENCE [LARGE SCALE GENOMIC DNA]</scope>
    <source>
        <strain evidence="9">ATCC 27775 / DSM 1100 / LMG 10767 / O</strain>
    </source>
</reference>
<evidence type="ECO:0000256" key="4">
    <source>
        <dbReference type="ARBA" id="ARBA00022825"/>
    </source>
</evidence>
<evidence type="ECO:0000256" key="6">
    <source>
        <dbReference type="SAM" id="SignalP"/>
    </source>
</evidence>
<keyword evidence="6" id="KW-0732">Signal</keyword>
<reference key="2">
    <citation type="submission" date="2011-04" db="EMBL/GenBank/DDBJ databases">
        <title>Complete sequence of chromosome of Haliscomenobacter hydrossis DSM 1100.</title>
        <authorList>
            <consortium name="US DOE Joint Genome Institute (JGI-PGF)"/>
            <person name="Lucas S."/>
            <person name="Han J."/>
            <person name="Lapidus A."/>
            <person name="Bruce D."/>
            <person name="Goodwin L."/>
            <person name="Pitluck S."/>
            <person name="Peters L."/>
            <person name="Kyrpides N."/>
            <person name="Mavromatis K."/>
            <person name="Ivanova N."/>
            <person name="Ovchinnikova G."/>
            <person name="Pagani I."/>
            <person name="Daligault H."/>
            <person name="Detter J.C."/>
            <person name="Han C."/>
            <person name="Land M."/>
            <person name="Hauser L."/>
            <person name="Markowitz V."/>
            <person name="Cheng J.-F."/>
            <person name="Hugenholtz P."/>
            <person name="Woyke T."/>
            <person name="Wu D."/>
            <person name="Verbarg S."/>
            <person name="Frueling A."/>
            <person name="Brambilla E."/>
            <person name="Klenk H.-P."/>
            <person name="Eisen J.A."/>
        </authorList>
    </citation>
    <scope>NUCLEOTIDE SEQUENCE</scope>
    <source>
        <strain>DSM 1100</strain>
    </source>
</reference>
<evidence type="ECO:0000256" key="3">
    <source>
        <dbReference type="ARBA" id="ARBA00022801"/>
    </source>
</evidence>
<feature type="active site" description="Charge relay system" evidence="5">
    <location>
        <position position="204"/>
    </location>
</feature>
<evidence type="ECO:0000256" key="1">
    <source>
        <dbReference type="ARBA" id="ARBA00011073"/>
    </source>
</evidence>
<evidence type="ECO:0000313" key="9">
    <source>
        <dbReference type="Proteomes" id="UP000008461"/>
    </source>
</evidence>
<comment type="similarity">
    <text evidence="1 5">Belongs to the peptidase S8 family.</text>
</comment>
<evidence type="ECO:0000259" key="7">
    <source>
        <dbReference type="Pfam" id="PF00082"/>
    </source>
</evidence>
<dbReference type="PANTHER" id="PTHR43806">
    <property type="entry name" value="PEPTIDASE S8"/>
    <property type="match status" value="1"/>
</dbReference>
<dbReference type="Pfam" id="PF00082">
    <property type="entry name" value="Peptidase_S8"/>
    <property type="match status" value="1"/>
</dbReference>
<dbReference type="PANTHER" id="PTHR43806:SF11">
    <property type="entry name" value="CEREVISIN-RELATED"/>
    <property type="match status" value="1"/>
</dbReference>
<dbReference type="GO" id="GO:0006508">
    <property type="term" value="P:proteolysis"/>
    <property type="evidence" value="ECO:0007669"/>
    <property type="project" value="UniProtKB-KW"/>
</dbReference>
<dbReference type="InterPro" id="IPR023827">
    <property type="entry name" value="Peptidase_S8_Asp-AS"/>
</dbReference>
<feature type="active site" description="Charge relay system" evidence="5">
    <location>
        <position position="161"/>
    </location>
</feature>
<accession>F4KQC1</accession>
<dbReference type="EMBL" id="CP002691">
    <property type="protein sequence ID" value="AEE48947.1"/>
    <property type="molecule type" value="Genomic_DNA"/>
</dbReference>
<dbReference type="KEGG" id="hhy:Halhy_1048"/>
<keyword evidence="4 5" id="KW-0720">Serine protease</keyword>
<keyword evidence="9" id="KW-1185">Reference proteome</keyword>
<dbReference type="STRING" id="760192.Halhy_1048"/>
<dbReference type="RefSeq" id="WP_013763502.1">
    <property type="nucleotide sequence ID" value="NC_015510.1"/>
</dbReference>
<dbReference type="Proteomes" id="UP000008461">
    <property type="component" value="Chromosome"/>
</dbReference>
<feature type="signal peptide" evidence="6">
    <location>
        <begin position="1"/>
        <end position="20"/>
    </location>
</feature>
<dbReference type="OrthoDB" id="944909at2"/>
<proteinExistence type="inferred from homology"/>
<name>F4KQC1_HALH1</name>
<sequence length="565" mass="60346">MRNILLIFACLFCLSAGLNAQILSPLPPGKIDLIVLFPPGTNEANIARCRTELGATEESISFPSGTRVWRMADTGTIKGITPFSYSFIKNPTDAVGRVQGRTNGVGVGIVSYVQINTKTQAPLTSTIKKTSDLPQFNSCGLDGELMVSPLGSRNVKVAILDTGLEHKDIEGLHPVLKHFALLSERRNFSTSTRDMTNVKDDHGHGTAVASVVVRGFMELGSNLCQIVPIKVLDKTAQGTLYGIIQGLDHAMNIKADIINISVVSQEKTRPKGKTPIEMVMNIAEARGILIVSAAGNDSQNIDLDENIRYPACAQSKNQIVVGAATCYNENVASFASVGQLSIDLFAPGEGVGVYSLARIGGGEITSGSSFAAPTVAGVAAALLTHMSSRNLVALKCAILEWGTTRSILAGKCVTGKTIHAPRALEKLASCGAVVLPPVVSVREILVDIQIGADPLLGATDMVKLVVLFSGGKTLEFDKINFKQNWAANSLQKIRRTLPADTNLNDIVGIRLETKFSNTIGSDTSWDLNRVIVSTNDGRTVIPRINQSGAPLHRFAGGSFSREFRR</sequence>
<evidence type="ECO:0000256" key="2">
    <source>
        <dbReference type="ARBA" id="ARBA00022670"/>
    </source>
</evidence>
<feature type="chain" id="PRO_5003315900" evidence="6">
    <location>
        <begin position="21"/>
        <end position="565"/>
    </location>
</feature>
<dbReference type="SUPFAM" id="SSF52743">
    <property type="entry name" value="Subtilisin-like"/>
    <property type="match status" value="1"/>
</dbReference>
<keyword evidence="3 5" id="KW-0378">Hydrolase</keyword>
<organism evidence="8 9">
    <name type="scientific">Haliscomenobacter hydrossis (strain ATCC 27775 / DSM 1100 / LMG 10767 / O)</name>
    <dbReference type="NCBI Taxonomy" id="760192"/>
    <lineage>
        <taxon>Bacteria</taxon>
        <taxon>Pseudomonadati</taxon>
        <taxon>Bacteroidota</taxon>
        <taxon>Saprospiria</taxon>
        <taxon>Saprospirales</taxon>
        <taxon>Haliscomenobacteraceae</taxon>
        <taxon>Haliscomenobacter</taxon>
    </lineage>
</organism>
<dbReference type="InterPro" id="IPR050131">
    <property type="entry name" value="Peptidase_S8_subtilisin-like"/>
</dbReference>
<dbReference type="InterPro" id="IPR000209">
    <property type="entry name" value="Peptidase_S8/S53_dom"/>
</dbReference>
<dbReference type="PROSITE" id="PS00136">
    <property type="entry name" value="SUBTILASE_ASP"/>
    <property type="match status" value="1"/>
</dbReference>
<evidence type="ECO:0000256" key="5">
    <source>
        <dbReference type="PROSITE-ProRule" id="PRU01240"/>
    </source>
</evidence>
<dbReference type="PRINTS" id="PR00723">
    <property type="entry name" value="SUBTILISIN"/>
</dbReference>
<dbReference type="InterPro" id="IPR036852">
    <property type="entry name" value="Peptidase_S8/S53_dom_sf"/>
</dbReference>
<protein>
    <submittedName>
        <fullName evidence="8">Peptidase S8 and S53 subtilisin kexin sedolisin</fullName>
    </submittedName>
</protein>
<dbReference type="HOGENOM" id="CLU_482144_0_0_10"/>
<dbReference type="Gene3D" id="3.40.50.200">
    <property type="entry name" value="Peptidase S8/S53 domain"/>
    <property type="match status" value="1"/>
</dbReference>
<dbReference type="PROSITE" id="PS51892">
    <property type="entry name" value="SUBTILASE"/>
    <property type="match status" value="1"/>
</dbReference>
<dbReference type="InterPro" id="IPR015500">
    <property type="entry name" value="Peptidase_S8_subtilisin-rel"/>
</dbReference>
<keyword evidence="2 5" id="KW-0645">Protease</keyword>
<dbReference type="GO" id="GO:0004252">
    <property type="term" value="F:serine-type endopeptidase activity"/>
    <property type="evidence" value="ECO:0007669"/>
    <property type="project" value="UniProtKB-UniRule"/>
</dbReference>
<feature type="domain" description="Peptidase S8/S53" evidence="7">
    <location>
        <begin position="153"/>
        <end position="385"/>
    </location>
</feature>
<feature type="active site" description="Charge relay system" evidence="5">
    <location>
        <position position="369"/>
    </location>
</feature>
<evidence type="ECO:0000313" key="8">
    <source>
        <dbReference type="EMBL" id="AEE48947.1"/>
    </source>
</evidence>
<gene>
    <name evidence="8" type="ordered locus">Halhy_1048</name>
</gene>
<dbReference type="AlphaFoldDB" id="F4KQC1"/>